<dbReference type="Proteomes" id="UP000024635">
    <property type="component" value="Unassembled WGS sequence"/>
</dbReference>
<keyword evidence="2" id="KW-1185">Reference proteome</keyword>
<comment type="caution">
    <text evidence="1">The sequence shown here is derived from an EMBL/GenBank/DDBJ whole genome shotgun (WGS) entry which is preliminary data.</text>
</comment>
<dbReference type="EMBL" id="JARK01001439">
    <property type="protein sequence ID" value="EYC01975.1"/>
    <property type="molecule type" value="Genomic_DNA"/>
</dbReference>
<sequence>MSSRPLRTRKASKISNKKMYSELQTVVDKGRKRGTDTLVVCCTEAADLLSTDTGKDRTAVPALVYSRLEFTSYEKINMKCKLR</sequence>
<name>A0A016TH43_9BILA</name>
<dbReference type="AlphaFoldDB" id="A0A016TH43"/>
<proteinExistence type="predicted"/>
<gene>
    <name evidence="1" type="primary">Acey_s0103.g3570</name>
    <name evidence="1" type="ORF">Y032_0103g3570</name>
</gene>
<protein>
    <submittedName>
        <fullName evidence="1">Uncharacterized protein</fullName>
    </submittedName>
</protein>
<organism evidence="1 2">
    <name type="scientific">Ancylostoma ceylanicum</name>
    <dbReference type="NCBI Taxonomy" id="53326"/>
    <lineage>
        <taxon>Eukaryota</taxon>
        <taxon>Metazoa</taxon>
        <taxon>Ecdysozoa</taxon>
        <taxon>Nematoda</taxon>
        <taxon>Chromadorea</taxon>
        <taxon>Rhabditida</taxon>
        <taxon>Rhabditina</taxon>
        <taxon>Rhabditomorpha</taxon>
        <taxon>Strongyloidea</taxon>
        <taxon>Ancylostomatidae</taxon>
        <taxon>Ancylostomatinae</taxon>
        <taxon>Ancylostoma</taxon>
    </lineage>
</organism>
<evidence type="ECO:0000313" key="1">
    <source>
        <dbReference type="EMBL" id="EYC01975.1"/>
    </source>
</evidence>
<reference evidence="2" key="1">
    <citation type="journal article" date="2015" name="Nat. Genet.">
        <title>The genome and transcriptome of the zoonotic hookworm Ancylostoma ceylanicum identify infection-specific gene families.</title>
        <authorList>
            <person name="Schwarz E.M."/>
            <person name="Hu Y."/>
            <person name="Antoshechkin I."/>
            <person name="Miller M.M."/>
            <person name="Sternberg P.W."/>
            <person name="Aroian R.V."/>
        </authorList>
    </citation>
    <scope>NUCLEOTIDE SEQUENCE</scope>
    <source>
        <strain evidence="2">HY135</strain>
    </source>
</reference>
<accession>A0A016TH43</accession>
<evidence type="ECO:0000313" key="2">
    <source>
        <dbReference type="Proteomes" id="UP000024635"/>
    </source>
</evidence>